<dbReference type="GO" id="GO:0016746">
    <property type="term" value="F:acyltransferase activity"/>
    <property type="evidence" value="ECO:0007669"/>
    <property type="project" value="UniProtKB-KW"/>
</dbReference>
<keyword evidence="4" id="KW-0614">Plasmid</keyword>
<dbReference type="SUPFAM" id="SSF51161">
    <property type="entry name" value="Trimeric LpxA-like enzymes"/>
    <property type="match status" value="1"/>
</dbReference>
<dbReference type="EMBL" id="CP006586">
    <property type="protein sequence ID" value="AGW15248.1"/>
    <property type="molecule type" value="Genomic_DNA"/>
</dbReference>
<keyword evidence="1 4" id="KW-0808">Transferase</keyword>
<dbReference type="eggNOG" id="COG0110">
    <property type="taxonomic scope" value="Bacteria"/>
</dbReference>
<dbReference type="HOGENOM" id="CLU_051638_5_1_7"/>
<dbReference type="InterPro" id="IPR051159">
    <property type="entry name" value="Hexapeptide_acetyltransf"/>
</dbReference>
<reference evidence="4 5" key="1">
    <citation type="journal article" date="2013" name="J. Bacteriol.">
        <title>Roles of HynAB and Ech, the only two hydrogenases found in the model sulfate reducer Desulfovibrio gigas.</title>
        <authorList>
            <person name="Morais-Silva F.O."/>
            <person name="Santos C.I."/>
            <person name="Rodrigues R."/>
            <person name="Pereira I.A."/>
            <person name="Rodrigues-Pousada C."/>
        </authorList>
    </citation>
    <scope>NUCLEOTIDE SEQUENCE [LARGE SCALE GENOMIC DNA]</scope>
    <source>
        <strain evidence="5">ATCC 19364 / DSM 1382 / NCIMB 9332 / VKM B-1759</strain>
        <plasmid evidence="5">Plasmid</plasmid>
    </source>
</reference>
<dbReference type="AlphaFoldDB" id="T2GFZ6"/>
<reference evidence="5" key="2">
    <citation type="submission" date="2013-07" db="EMBL/GenBank/DDBJ databases">
        <authorList>
            <person name="Morais-Silva F.O."/>
            <person name="Rezende A.M."/>
            <person name="Pimentel C."/>
            <person name="Resende D.M."/>
            <person name="Santos C.I."/>
            <person name="Clemente C."/>
            <person name="de Oliveira L.M."/>
            <person name="da Silva S.M."/>
            <person name="Costa D.A."/>
            <person name="Varela-Raposo A."/>
            <person name="Horacio E.C.A."/>
            <person name="Matos M."/>
            <person name="Flores O."/>
            <person name="Ruiz J.C."/>
            <person name="Rodrigues-Pousada C."/>
        </authorList>
    </citation>
    <scope>NUCLEOTIDE SEQUENCE [LARGE SCALE GENOMIC DNA]</scope>
    <source>
        <strain evidence="5">ATCC 19364 / DSM 1382 / NCIMB 9332 / VKM B-1759</strain>
        <plasmid evidence="5">Plasmid</plasmid>
    </source>
</reference>
<keyword evidence="5" id="KW-1185">Reference proteome</keyword>
<proteinExistence type="predicted"/>
<dbReference type="Pfam" id="PF00132">
    <property type="entry name" value="Hexapep"/>
    <property type="match status" value="1"/>
</dbReference>
<dbReference type="CDD" id="cd03349">
    <property type="entry name" value="LbH_XAT"/>
    <property type="match status" value="1"/>
</dbReference>
<dbReference type="PANTHER" id="PTHR23416">
    <property type="entry name" value="SIALIC ACID SYNTHASE-RELATED"/>
    <property type="match status" value="1"/>
</dbReference>
<accession>T2GFZ6</accession>
<dbReference type="PROSITE" id="PS00101">
    <property type="entry name" value="HEXAPEP_TRANSFERASES"/>
    <property type="match status" value="1"/>
</dbReference>
<evidence type="ECO:0000256" key="3">
    <source>
        <dbReference type="ARBA" id="ARBA00023315"/>
    </source>
</evidence>
<dbReference type="KEGG" id="dgg:DGI_4034"/>
<dbReference type="InterPro" id="IPR001451">
    <property type="entry name" value="Hexapep"/>
</dbReference>
<evidence type="ECO:0000313" key="5">
    <source>
        <dbReference type="Proteomes" id="UP000016587"/>
    </source>
</evidence>
<keyword evidence="2" id="KW-0677">Repeat</keyword>
<dbReference type="InterPro" id="IPR018357">
    <property type="entry name" value="Hexapep_transf_CS"/>
</dbReference>
<evidence type="ECO:0000256" key="1">
    <source>
        <dbReference type="ARBA" id="ARBA00022679"/>
    </source>
</evidence>
<dbReference type="PATRIC" id="fig|1121448.10.peg.3528"/>
<sequence>MGYEARAGIGDPAGAVLQGTAMKWHTNGPPAGYRTLPTACGEPAFAHESVRMLGEVTLGRFSYVNQDSLLAGFLPIRIGAFTCIGPRFYAHTRENHRITIPSAYPFQLILGMDLPFPYTRDPRGDGINIGSDVWIGSHVKVAEGVCIGHGAVVGTYSLVTRDVEPYGIYVGVPARLLRFRFSESVIADLLDIAWWQWPLERILQNVKFFSTDLQKVKTSIKNLIE</sequence>
<protein>
    <submittedName>
        <fullName evidence="4">Chloramphenicol acetyltransferase</fullName>
    </submittedName>
</protein>
<dbReference type="InterPro" id="IPR011004">
    <property type="entry name" value="Trimer_LpxA-like_sf"/>
</dbReference>
<geneLocation type="plasmid" evidence="5"/>
<keyword evidence="3" id="KW-0012">Acyltransferase</keyword>
<gene>
    <name evidence="4" type="ORF">DGI_4034</name>
</gene>
<dbReference type="Gene3D" id="2.160.10.10">
    <property type="entry name" value="Hexapeptide repeat proteins"/>
    <property type="match status" value="1"/>
</dbReference>
<evidence type="ECO:0000256" key="2">
    <source>
        <dbReference type="ARBA" id="ARBA00022737"/>
    </source>
</evidence>
<dbReference type="Proteomes" id="UP000016587">
    <property type="component" value="Plasmid unnamed"/>
</dbReference>
<name>T2GFZ6_MEGG1</name>
<evidence type="ECO:0000313" key="4">
    <source>
        <dbReference type="EMBL" id="AGW15248.1"/>
    </source>
</evidence>
<organism evidence="4 5">
    <name type="scientific">Megalodesulfovibrio gigas (strain ATCC 19364 / DSM 1382 / NCIMB 9332 / VKM B-1759)</name>
    <name type="common">Desulfovibrio gigas</name>
    <dbReference type="NCBI Taxonomy" id="1121448"/>
    <lineage>
        <taxon>Bacteria</taxon>
        <taxon>Pseudomonadati</taxon>
        <taxon>Thermodesulfobacteriota</taxon>
        <taxon>Desulfovibrionia</taxon>
        <taxon>Desulfovibrionales</taxon>
        <taxon>Desulfovibrionaceae</taxon>
        <taxon>Megalodesulfovibrio</taxon>
    </lineage>
</organism>